<dbReference type="PANTHER" id="PTHR42707:SF2">
    <property type="entry name" value="ACD11 DEHYDROGENASE"/>
    <property type="match status" value="1"/>
</dbReference>
<dbReference type="InterPro" id="IPR052904">
    <property type="entry name" value="Acyl-CoA_dehydrogenase-like"/>
</dbReference>
<evidence type="ECO:0000256" key="3">
    <source>
        <dbReference type="ARBA" id="ARBA00022827"/>
    </source>
</evidence>
<evidence type="ECO:0000256" key="1">
    <source>
        <dbReference type="ARBA" id="ARBA00009347"/>
    </source>
</evidence>
<keyword evidence="9" id="KW-1185">Reference proteome</keyword>
<evidence type="ECO:0000256" key="4">
    <source>
        <dbReference type="RuleBase" id="RU362125"/>
    </source>
</evidence>
<dbReference type="InterPro" id="IPR036250">
    <property type="entry name" value="AcylCo_DH-like_C"/>
</dbReference>
<dbReference type="OrthoDB" id="10251155at2759"/>
<gene>
    <name evidence="8" type="ORF">BSL78_04083</name>
</gene>
<dbReference type="Gene3D" id="2.40.110.20">
    <property type="match status" value="1"/>
</dbReference>
<keyword evidence="3 4" id="KW-0274">FAD</keyword>
<name>A0A2G8LFF7_STIJA</name>
<dbReference type="PANTHER" id="PTHR42707">
    <property type="entry name" value="ACYL-COA DEHYDROGENASE"/>
    <property type="match status" value="1"/>
</dbReference>
<dbReference type="AlphaFoldDB" id="A0A2G8LFF7"/>
<accession>A0A2G8LFF7</accession>
<protein>
    <submittedName>
        <fullName evidence="8">Uncharacterized protein</fullName>
    </submittedName>
</protein>
<feature type="domain" description="Acyl-CoA dehydrogenase 11-like C-terminal" evidence="7">
    <location>
        <begin position="320"/>
        <end position="443"/>
    </location>
</feature>
<dbReference type="STRING" id="307972.A0A2G8LFF7"/>
<dbReference type="InterPro" id="IPR009075">
    <property type="entry name" value="AcylCo_DH/oxidase_C"/>
</dbReference>
<evidence type="ECO:0000259" key="6">
    <source>
        <dbReference type="Pfam" id="PF02770"/>
    </source>
</evidence>
<keyword evidence="2 4" id="KW-0285">Flavoprotein</keyword>
<dbReference type="EMBL" id="MRZV01000096">
    <property type="protein sequence ID" value="PIK58983.1"/>
    <property type="molecule type" value="Genomic_DNA"/>
</dbReference>
<evidence type="ECO:0000313" key="9">
    <source>
        <dbReference type="Proteomes" id="UP000230750"/>
    </source>
</evidence>
<comment type="caution">
    <text evidence="8">The sequence shown here is derived from an EMBL/GenBank/DDBJ whole genome shotgun (WGS) entry which is preliminary data.</text>
</comment>
<dbReference type="Gene3D" id="1.20.140.10">
    <property type="entry name" value="Butyryl-CoA Dehydrogenase, subunit A, domain 3"/>
    <property type="match status" value="1"/>
</dbReference>
<sequence>RVHQVAKHMLYSSSSGLYSCPLAMTDGAMQFFRGSPKTASNPIFANAFSRLMSRDPSKFWTSGQWMTERRGGSDVANGTETLAFPQPDGSYKLHGYKWFSSATDSDMTLTLARIVDPIGHYVQGTKGISMFFVEVRKPDGSLNGIEVQKLKDKLGTRQVPTAELLLDGADAILASEEGRGVRAITPMLTITRLHNSLNAASAMRKILQMARDYSLRRKAFGKAIIDHPLHVQTLHRMEVDTRGAQLFVLDAARLLGLEETNQATEDESLLLRIVTPLLKLYTAKMAIATISEGLECFGGQGYIEDTGLPGMLRDAQTNGQTLQVFFNSLESRLEAASQSNFVELKEASKRLQGSSNNLKELLKDALNEGPTFMELAGRDLAYSLSRLYIGSLLVEHASWTEATQGDAFVAQRWCEQDLCPVVTNFNNGHYSQTGQLQNRTTVMEGYPQ</sequence>
<dbReference type="InterPro" id="IPR006091">
    <property type="entry name" value="Acyl-CoA_Oxase/DH_mid-dom"/>
</dbReference>
<feature type="domain" description="Acyl-CoA dehydrogenase/oxidase C-terminal" evidence="5">
    <location>
        <begin position="178"/>
        <end position="317"/>
    </location>
</feature>
<feature type="non-terminal residue" evidence="8">
    <location>
        <position position="1"/>
    </location>
</feature>
<dbReference type="InterPro" id="IPR009100">
    <property type="entry name" value="AcylCoA_DH/oxidase_NM_dom_sf"/>
</dbReference>
<comment type="cofactor">
    <cofactor evidence="4">
        <name>FAD</name>
        <dbReference type="ChEBI" id="CHEBI:57692"/>
    </cofactor>
</comment>
<feature type="domain" description="Acyl-CoA oxidase/dehydrogenase middle" evidence="6">
    <location>
        <begin position="64"/>
        <end position="167"/>
    </location>
</feature>
<dbReference type="InterPro" id="IPR053998">
    <property type="entry name" value="ACDH-11_C"/>
</dbReference>
<reference evidence="8 9" key="1">
    <citation type="journal article" date="2017" name="PLoS Biol.">
        <title>The sea cucumber genome provides insights into morphological evolution and visceral regeneration.</title>
        <authorList>
            <person name="Zhang X."/>
            <person name="Sun L."/>
            <person name="Yuan J."/>
            <person name="Sun Y."/>
            <person name="Gao Y."/>
            <person name="Zhang L."/>
            <person name="Li S."/>
            <person name="Dai H."/>
            <person name="Hamel J.F."/>
            <person name="Liu C."/>
            <person name="Yu Y."/>
            <person name="Liu S."/>
            <person name="Lin W."/>
            <person name="Guo K."/>
            <person name="Jin S."/>
            <person name="Xu P."/>
            <person name="Storey K.B."/>
            <person name="Huan P."/>
            <person name="Zhang T."/>
            <person name="Zhou Y."/>
            <person name="Zhang J."/>
            <person name="Lin C."/>
            <person name="Li X."/>
            <person name="Xing L."/>
            <person name="Huo D."/>
            <person name="Sun M."/>
            <person name="Wang L."/>
            <person name="Mercier A."/>
            <person name="Li F."/>
            <person name="Yang H."/>
            <person name="Xiang J."/>
        </authorList>
    </citation>
    <scope>NUCLEOTIDE SEQUENCE [LARGE SCALE GENOMIC DNA]</scope>
    <source>
        <strain evidence="8">Shaxun</strain>
        <tissue evidence="8">Muscle</tissue>
    </source>
</reference>
<proteinExistence type="inferred from homology"/>
<evidence type="ECO:0000259" key="5">
    <source>
        <dbReference type="Pfam" id="PF00441"/>
    </source>
</evidence>
<dbReference type="Proteomes" id="UP000230750">
    <property type="component" value="Unassembled WGS sequence"/>
</dbReference>
<dbReference type="Pfam" id="PF22217">
    <property type="entry name" value="ACDH-11_C"/>
    <property type="match status" value="1"/>
</dbReference>
<comment type="similarity">
    <text evidence="1 4">Belongs to the acyl-CoA dehydrogenase family.</text>
</comment>
<evidence type="ECO:0000313" key="8">
    <source>
        <dbReference type="EMBL" id="PIK58983.1"/>
    </source>
</evidence>
<dbReference type="SUPFAM" id="SSF47203">
    <property type="entry name" value="Acyl-CoA dehydrogenase C-terminal domain-like"/>
    <property type="match status" value="1"/>
</dbReference>
<organism evidence="8 9">
    <name type="scientific">Stichopus japonicus</name>
    <name type="common">Sea cucumber</name>
    <dbReference type="NCBI Taxonomy" id="307972"/>
    <lineage>
        <taxon>Eukaryota</taxon>
        <taxon>Metazoa</taxon>
        <taxon>Echinodermata</taxon>
        <taxon>Eleutherozoa</taxon>
        <taxon>Echinozoa</taxon>
        <taxon>Holothuroidea</taxon>
        <taxon>Aspidochirotacea</taxon>
        <taxon>Aspidochirotida</taxon>
        <taxon>Stichopodidae</taxon>
        <taxon>Apostichopus</taxon>
    </lineage>
</organism>
<dbReference type="Pfam" id="PF02770">
    <property type="entry name" value="Acyl-CoA_dh_M"/>
    <property type="match status" value="1"/>
</dbReference>
<dbReference type="SUPFAM" id="SSF56645">
    <property type="entry name" value="Acyl-CoA dehydrogenase NM domain-like"/>
    <property type="match status" value="1"/>
</dbReference>
<dbReference type="Pfam" id="PF00441">
    <property type="entry name" value="Acyl-CoA_dh_1"/>
    <property type="match status" value="1"/>
</dbReference>
<evidence type="ECO:0000256" key="2">
    <source>
        <dbReference type="ARBA" id="ARBA00022630"/>
    </source>
</evidence>
<keyword evidence="4" id="KW-0560">Oxidoreductase</keyword>
<evidence type="ECO:0000259" key="7">
    <source>
        <dbReference type="Pfam" id="PF22217"/>
    </source>
</evidence>
<dbReference type="GO" id="GO:0003995">
    <property type="term" value="F:acyl-CoA dehydrogenase activity"/>
    <property type="evidence" value="ECO:0007669"/>
    <property type="project" value="TreeGrafter"/>
</dbReference>